<protein>
    <submittedName>
        <fullName evidence="6">Kinase D-interacting substrate of 220 kDa</fullName>
    </submittedName>
</protein>
<feature type="repeat" description="ANK" evidence="3">
    <location>
        <begin position="324"/>
        <end position="356"/>
    </location>
</feature>
<evidence type="ECO:0000313" key="7">
    <source>
        <dbReference type="Proteomes" id="UP001174909"/>
    </source>
</evidence>
<feature type="repeat" description="ANK" evidence="3">
    <location>
        <begin position="463"/>
        <end position="491"/>
    </location>
</feature>
<dbReference type="PROSITE" id="PS50088">
    <property type="entry name" value="ANK_REPEAT"/>
    <property type="match status" value="6"/>
</dbReference>
<feature type="repeat" description="ANK" evidence="3">
    <location>
        <begin position="358"/>
        <end position="390"/>
    </location>
</feature>
<dbReference type="GO" id="GO:0005524">
    <property type="term" value="F:ATP binding"/>
    <property type="evidence" value="ECO:0007669"/>
    <property type="project" value="UniProtKB-UniRule"/>
</dbReference>
<feature type="repeat" description="ANK" evidence="3">
    <location>
        <begin position="424"/>
        <end position="456"/>
    </location>
</feature>
<dbReference type="SMART" id="SM00220">
    <property type="entry name" value="S_TKc"/>
    <property type="match status" value="1"/>
</dbReference>
<dbReference type="InterPro" id="IPR036770">
    <property type="entry name" value="Ankyrin_rpt-contain_sf"/>
</dbReference>
<dbReference type="PANTHER" id="PTHR24126">
    <property type="entry name" value="ANKYRIN REPEAT, PH AND SEC7 DOMAIN CONTAINING PROTEIN SECG-RELATED"/>
    <property type="match status" value="1"/>
</dbReference>
<keyword evidence="6" id="KW-0808">Transferase</keyword>
<keyword evidence="6" id="KW-0418">Kinase</keyword>
<dbReference type="GO" id="GO:0004672">
    <property type="term" value="F:protein kinase activity"/>
    <property type="evidence" value="ECO:0007669"/>
    <property type="project" value="InterPro"/>
</dbReference>
<dbReference type="SMART" id="SM00248">
    <property type="entry name" value="ANK"/>
    <property type="match status" value="6"/>
</dbReference>
<dbReference type="InterPro" id="IPR017441">
    <property type="entry name" value="Protein_kinase_ATP_BS"/>
</dbReference>
<keyword evidence="7" id="KW-1185">Reference proteome</keyword>
<name>A0AA35TDR4_GEOBA</name>
<gene>
    <name evidence="6" type="ORF">GBAR_LOCUS25476</name>
</gene>
<sequence>MGAEYSKQKTKDPNDICLSLRGLYGYQDVVIHTVQVLGSGAYGNVVKATLDENPCAAKILHRVIVDSQDPGLSDFISRFEQECQILRDLKHPNIVQFLGVVKDPSTSKPILLMELMKDSLTHFLESSPTDIPYHVQVNISHDIALAVAHLHRNGILHRDLSSNNILLNASHLAKVTDFGMSKIAASNPSMTRSKVTQCPGTLVYMPPEALRPQPRYSDKIDTFSVGVLLLQIVTREFPAPTAASVAREDPNSPTEESYVPVSEINRRKADIDKVQISHGFLSVIRDCLKDKSKDRPIAAQLCQRLGQLKSTAVYSWSRSAVLLEGRTELHDAAERGDVEAVQRLLSTSVNINFRTEDEGHSALLLASARGHVEVVRLLLKAGAAVFIPDKESRSPLYWASFYGHRAVVELLLKNGADITICNENGSSPLYVASEYGHTEVVDILVKAGADVNQACTKEPCSVPLGIAAAKGHTETVHRLLVLGADINHQNKNGTTALLSAGLNGRSEVVKLLLVAGARDIRNKFGNTALSTARDNDVVQYLLQHQPK</sequence>
<dbReference type="InterPro" id="IPR000719">
    <property type="entry name" value="Prot_kinase_dom"/>
</dbReference>
<feature type="repeat" description="ANK" evidence="3">
    <location>
        <begin position="492"/>
        <end position="517"/>
    </location>
</feature>
<feature type="repeat" description="ANK" evidence="3">
    <location>
        <begin position="391"/>
        <end position="423"/>
    </location>
</feature>
<evidence type="ECO:0000259" key="5">
    <source>
        <dbReference type="PROSITE" id="PS50011"/>
    </source>
</evidence>
<keyword evidence="1" id="KW-0677">Repeat</keyword>
<dbReference type="InterPro" id="IPR002110">
    <property type="entry name" value="Ankyrin_rpt"/>
</dbReference>
<dbReference type="AlphaFoldDB" id="A0AA35TDR4"/>
<evidence type="ECO:0000256" key="2">
    <source>
        <dbReference type="ARBA" id="ARBA00023043"/>
    </source>
</evidence>
<dbReference type="InterPro" id="IPR011009">
    <property type="entry name" value="Kinase-like_dom_sf"/>
</dbReference>
<dbReference type="PROSITE" id="PS00107">
    <property type="entry name" value="PROTEIN_KINASE_ATP"/>
    <property type="match status" value="1"/>
</dbReference>
<dbReference type="Pfam" id="PF12796">
    <property type="entry name" value="Ank_2"/>
    <property type="match status" value="2"/>
</dbReference>
<dbReference type="InterPro" id="IPR008266">
    <property type="entry name" value="Tyr_kinase_AS"/>
</dbReference>
<dbReference type="EMBL" id="CASHTH010003529">
    <property type="protein sequence ID" value="CAI8046093.1"/>
    <property type="molecule type" value="Genomic_DNA"/>
</dbReference>
<dbReference type="PRINTS" id="PR01415">
    <property type="entry name" value="ANKYRIN"/>
</dbReference>
<evidence type="ECO:0000256" key="4">
    <source>
        <dbReference type="PROSITE-ProRule" id="PRU10141"/>
    </source>
</evidence>
<dbReference type="Proteomes" id="UP001174909">
    <property type="component" value="Unassembled WGS sequence"/>
</dbReference>
<dbReference type="Pfam" id="PF00069">
    <property type="entry name" value="Pkinase"/>
    <property type="match status" value="1"/>
</dbReference>
<evidence type="ECO:0000313" key="6">
    <source>
        <dbReference type="EMBL" id="CAI8046093.1"/>
    </source>
</evidence>
<dbReference type="SUPFAM" id="SSF48403">
    <property type="entry name" value="Ankyrin repeat"/>
    <property type="match status" value="1"/>
</dbReference>
<feature type="domain" description="Protein kinase" evidence="5">
    <location>
        <begin position="31"/>
        <end position="317"/>
    </location>
</feature>
<dbReference type="Pfam" id="PF00023">
    <property type="entry name" value="Ank"/>
    <property type="match status" value="1"/>
</dbReference>
<comment type="caution">
    <text evidence="6">The sequence shown here is derived from an EMBL/GenBank/DDBJ whole genome shotgun (WGS) entry which is preliminary data.</text>
</comment>
<dbReference type="SUPFAM" id="SSF56112">
    <property type="entry name" value="Protein kinase-like (PK-like)"/>
    <property type="match status" value="1"/>
</dbReference>
<dbReference type="Gene3D" id="1.10.510.10">
    <property type="entry name" value="Transferase(Phosphotransferase) domain 1"/>
    <property type="match status" value="1"/>
</dbReference>
<keyword evidence="4" id="KW-0547">Nucleotide-binding</keyword>
<dbReference type="Gene3D" id="1.25.40.20">
    <property type="entry name" value="Ankyrin repeat-containing domain"/>
    <property type="match status" value="3"/>
</dbReference>
<dbReference type="PROSITE" id="PS00109">
    <property type="entry name" value="PROTEIN_KINASE_TYR"/>
    <property type="match status" value="1"/>
</dbReference>
<dbReference type="PANTHER" id="PTHR24126:SF14">
    <property type="entry name" value="ANK_REP_REGION DOMAIN-CONTAINING PROTEIN"/>
    <property type="match status" value="1"/>
</dbReference>
<dbReference type="PROSITE" id="PS50011">
    <property type="entry name" value="PROTEIN_KINASE_DOM"/>
    <property type="match status" value="1"/>
</dbReference>
<accession>A0AA35TDR4</accession>
<evidence type="ECO:0000256" key="1">
    <source>
        <dbReference type="ARBA" id="ARBA00022737"/>
    </source>
</evidence>
<proteinExistence type="predicted"/>
<reference evidence="6" key="1">
    <citation type="submission" date="2023-03" db="EMBL/GenBank/DDBJ databases">
        <authorList>
            <person name="Steffen K."/>
            <person name="Cardenas P."/>
        </authorList>
    </citation>
    <scope>NUCLEOTIDE SEQUENCE</scope>
</reference>
<feature type="binding site" evidence="4">
    <location>
        <position position="58"/>
    </location>
    <ligand>
        <name>ATP</name>
        <dbReference type="ChEBI" id="CHEBI:30616"/>
    </ligand>
</feature>
<evidence type="ECO:0000256" key="3">
    <source>
        <dbReference type="PROSITE-ProRule" id="PRU00023"/>
    </source>
</evidence>
<keyword evidence="4" id="KW-0067">ATP-binding</keyword>
<dbReference type="PROSITE" id="PS50297">
    <property type="entry name" value="ANK_REP_REGION"/>
    <property type="match status" value="5"/>
</dbReference>
<organism evidence="6 7">
    <name type="scientific">Geodia barretti</name>
    <name type="common">Barrett's horny sponge</name>
    <dbReference type="NCBI Taxonomy" id="519541"/>
    <lineage>
        <taxon>Eukaryota</taxon>
        <taxon>Metazoa</taxon>
        <taxon>Porifera</taxon>
        <taxon>Demospongiae</taxon>
        <taxon>Heteroscleromorpha</taxon>
        <taxon>Tetractinellida</taxon>
        <taxon>Astrophorina</taxon>
        <taxon>Geodiidae</taxon>
        <taxon>Geodia</taxon>
    </lineage>
</organism>
<keyword evidence="2 3" id="KW-0040">ANK repeat</keyword>